<dbReference type="InterPro" id="IPR002182">
    <property type="entry name" value="NB-ARC"/>
</dbReference>
<keyword evidence="6" id="KW-1185">Reference proteome</keyword>
<reference evidence="5 6" key="1">
    <citation type="submission" date="2024-08" db="EMBL/GenBank/DDBJ databases">
        <title>Insights into the chromosomal genome structure of Flemingia macrophylla.</title>
        <authorList>
            <person name="Ding Y."/>
            <person name="Zhao Y."/>
            <person name="Bi W."/>
            <person name="Wu M."/>
            <person name="Zhao G."/>
            <person name="Gong Y."/>
            <person name="Li W."/>
            <person name="Zhang P."/>
        </authorList>
    </citation>
    <scope>NUCLEOTIDE SEQUENCE [LARGE SCALE GENOMIC DNA]</scope>
    <source>
        <strain evidence="5">DYQJB</strain>
        <tissue evidence="5">Leaf</tissue>
    </source>
</reference>
<evidence type="ECO:0000313" key="6">
    <source>
        <dbReference type="Proteomes" id="UP001603857"/>
    </source>
</evidence>
<evidence type="ECO:0000259" key="3">
    <source>
        <dbReference type="Pfam" id="PF00931"/>
    </source>
</evidence>
<dbReference type="Gene3D" id="1.10.8.430">
    <property type="entry name" value="Helical domain of apoptotic protease-activating factors"/>
    <property type="match status" value="1"/>
</dbReference>
<keyword evidence="1" id="KW-0433">Leucine-rich repeat</keyword>
<dbReference type="PANTHER" id="PTHR11017">
    <property type="entry name" value="LEUCINE-RICH REPEAT-CONTAINING PROTEIN"/>
    <property type="match status" value="1"/>
</dbReference>
<dbReference type="AlphaFoldDB" id="A0ABD1N061"/>
<dbReference type="InterPro" id="IPR042197">
    <property type="entry name" value="Apaf_helical"/>
</dbReference>
<dbReference type="Pfam" id="PF00931">
    <property type="entry name" value="NB-ARC"/>
    <property type="match status" value="1"/>
</dbReference>
<dbReference type="Gene3D" id="3.40.50.300">
    <property type="entry name" value="P-loop containing nucleotide triphosphate hydrolases"/>
    <property type="match status" value="1"/>
</dbReference>
<feature type="domain" description="Disease resistance protein Roq1-like winged-helix" evidence="4">
    <location>
        <begin position="250"/>
        <end position="315"/>
    </location>
</feature>
<dbReference type="Gene3D" id="3.80.10.10">
    <property type="entry name" value="Ribonuclease Inhibitor"/>
    <property type="match status" value="2"/>
</dbReference>
<dbReference type="InterPro" id="IPR058192">
    <property type="entry name" value="WHD_ROQ1-like"/>
</dbReference>
<sequence length="709" mass="80759">MEKLPPRYPNHRKGLVGIEKICEEIEPLLKTGSNDSNEVITFGIWGMGGIGKTTLANALYEKLSSEFEGRRFLANVTKKSEEVIHKDLYSKLSGKKSSSYDPLELRLLLQTEKVLIVLDDVTTPMKLEELIYQFYPLGSGSKVIVTTRNKQIFRSDAIKYHVQGLKFHHSLEIFCLTAFEEKQPKDGYEDISQKVISYCKGVPLALTVVGASLRSKSKEVWECQVNKLRSIPNMEIQKVLKLSYDDLDDSQQSIFLDIACFLKGEPRDNIFQISEIEVLLDKSLITILKDYKDREVIEMHDLIQEMGHEIVRQESIKYPEKRSRLWKDEEVVDVLKTNKNLSNLKKLDLEGSIQLTDIPDLSKATKLQNVNLSWCRKIESLNIHSEYLSELNLVRCLSLTEISVTSNKLTRLNLFVMSKLRSLNVNSRSFRELKFSYCPFIKKISVVSEEITALDLSGTAITSLPSSISCLPKLTNLDLYGCRNLVSLPELPQSLILLQLDNCKNLVSLPELPSSLDLLSAFNCISLETEMCQRLVLHHILGPNLHGRDYFAFPGDHVIDKCEFHTTKPSLSIPAACLNISHLCGFIYCIILSQGHKFFLGMSVSIYQDDAQLWHTQGPPVGCEILISDHVMFRYHDLSKFDRISEVHNHSRYVQIKFQLHEKQKYQKGFGVFPVYATTSGFKLQISESQSFQPELPSASKCGRTYQKL</sequence>
<evidence type="ECO:0000256" key="2">
    <source>
        <dbReference type="ARBA" id="ARBA00022737"/>
    </source>
</evidence>
<dbReference type="SUPFAM" id="SSF52058">
    <property type="entry name" value="L domain-like"/>
    <property type="match status" value="1"/>
</dbReference>
<evidence type="ECO:0000259" key="4">
    <source>
        <dbReference type="Pfam" id="PF23282"/>
    </source>
</evidence>
<dbReference type="SUPFAM" id="SSF46785">
    <property type="entry name" value="Winged helix' DNA-binding domain"/>
    <property type="match status" value="1"/>
</dbReference>
<evidence type="ECO:0000313" key="5">
    <source>
        <dbReference type="EMBL" id="KAL2341475.1"/>
    </source>
</evidence>
<feature type="domain" description="NB-ARC" evidence="3">
    <location>
        <begin position="35"/>
        <end position="182"/>
    </location>
</feature>
<dbReference type="Proteomes" id="UP001603857">
    <property type="component" value="Unassembled WGS sequence"/>
</dbReference>
<gene>
    <name evidence="5" type="ORF">Fmac_009415</name>
</gene>
<dbReference type="EMBL" id="JBGMDY010000003">
    <property type="protein sequence ID" value="KAL2341475.1"/>
    <property type="molecule type" value="Genomic_DNA"/>
</dbReference>
<comment type="caution">
    <text evidence="5">The sequence shown here is derived from an EMBL/GenBank/DDBJ whole genome shotgun (WGS) entry which is preliminary data.</text>
</comment>
<dbReference type="PANTHER" id="PTHR11017:SF243">
    <property type="entry name" value="ADP-RIBOSYL CYCLASE_CYCLIC ADP-RIBOSE HYDROLASE"/>
    <property type="match status" value="1"/>
</dbReference>
<keyword evidence="2" id="KW-0677">Repeat</keyword>
<evidence type="ECO:0000256" key="1">
    <source>
        <dbReference type="ARBA" id="ARBA00022614"/>
    </source>
</evidence>
<dbReference type="Pfam" id="PF23282">
    <property type="entry name" value="WHD_ROQ1"/>
    <property type="match status" value="1"/>
</dbReference>
<organism evidence="5 6">
    <name type="scientific">Flemingia macrophylla</name>
    <dbReference type="NCBI Taxonomy" id="520843"/>
    <lineage>
        <taxon>Eukaryota</taxon>
        <taxon>Viridiplantae</taxon>
        <taxon>Streptophyta</taxon>
        <taxon>Embryophyta</taxon>
        <taxon>Tracheophyta</taxon>
        <taxon>Spermatophyta</taxon>
        <taxon>Magnoliopsida</taxon>
        <taxon>eudicotyledons</taxon>
        <taxon>Gunneridae</taxon>
        <taxon>Pentapetalae</taxon>
        <taxon>rosids</taxon>
        <taxon>fabids</taxon>
        <taxon>Fabales</taxon>
        <taxon>Fabaceae</taxon>
        <taxon>Papilionoideae</taxon>
        <taxon>50 kb inversion clade</taxon>
        <taxon>NPAAA clade</taxon>
        <taxon>indigoferoid/millettioid clade</taxon>
        <taxon>Phaseoleae</taxon>
        <taxon>Flemingia</taxon>
    </lineage>
</organism>
<accession>A0ABD1N061</accession>
<dbReference type="FunFam" id="1.10.8.430:FF:000002">
    <property type="entry name" value="Disease resistance protein (TIR-NBS-LRR class)"/>
    <property type="match status" value="1"/>
</dbReference>
<protein>
    <recommendedName>
        <fullName evidence="7">TMV resistance protein N</fullName>
    </recommendedName>
</protein>
<dbReference type="PRINTS" id="PR00364">
    <property type="entry name" value="DISEASERSIST"/>
</dbReference>
<dbReference type="SUPFAM" id="SSF52540">
    <property type="entry name" value="P-loop containing nucleoside triphosphate hydrolases"/>
    <property type="match status" value="1"/>
</dbReference>
<dbReference type="InterPro" id="IPR044974">
    <property type="entry name" value="Disease_R_plants"/>
</dbReference>
<proteinExistence type="predicted"/>
<dbReference type="InterPro" id="IPR036390">
    <property type="entry name" value="WH_DNA-bd_sf"/>
</dbReference>
<dbReference type="InterPro" id="IPR027417">
    <property type="entry name" value="P-loop_NTPase"/>
</dbReference>
<evidence type="ECO:0008006" key="7">
    <source>
        <dbReference type="Google" id="ProtNLM"/>
    </source>
</evidence>
<name>A0ABD1N061_9FABA</name>
<dbReference type="InterPro" id="IPR032675">
    <property type="entry name" value="LRR_dom_sf"/>
</dbReference>